<dbReference type="InterPro" id="IPR012551">
    <property type="entry name" value="DUF1707_SHOCT-like"/>
</dbReference>
<protein>
    <submittedName>
        <fullName evidence="2">LiaF-related protein</fullName>
    </submittedName>
</protein>
<dbReference type="Proteomes" id="UP001164965">
    <property type="component" value="Chromosome"/>
</dbReference>
<sequence>MDEAAGTDGGADRAVGDLERAVADAELQAAVGRGALSLRDYEDLASSVWGARTRGELAAVVADLVTSPEPSVVPATPTTREPLRTVAVMSESQFSGAVLPGQPVQATAVMGTVVVDLRRTDLPHDVQVRAVTVMGEVTVLVPRGVQVHLSGAAVMGSRTTDVGPAEPGAPVVTVRASALMGSVTVSHGSGEQVAVPGVDLEKGRGTVDRRRPHRSGGWPLKRIVTVVAVAAAAYGAVQVAGADHTTVFGSGTVTQTGPGTVDVGVLFGSEVVVVPDNAVVSTEGGMVFGSTTCDAACVPGRTGGPAITVKGAGAFGRVQVRTASEAAADRSHR</sequence>
<dbReference type="RefSeq" id="WP_265382470.1">
    <property type="nucleotide sequence ID" value="NZ_CP110615.1"/>
</dbReference>
<dbReference type="PANTHER" id="PTHR40763">
    <property type="entry name" value="MEMBRANE PROTEIN-RELATED"/>
    <property type="match status" value="1"/>
</dbReference>
<keyword evidence="3" id="KW-1185">Reference proteome</keyword>
<feature type="domain" description="DUF1707" evidence="1">
    <location>
        <begin position="15"/>
        <end position="64"/>
    </location>
</feature>
<evidence type="ECO:0000259" key="1">
    <source>
        <dbReference type="Pfam" id="PF08044"/>
    </source>
</evidence>
<evidence type="ECO:0000313" key="3">
    <source>
        <dbReference type="Proteomes" id="UP001164965"/>
    </source>
</evidence>
<organism evidence="2 3">
    <name type="scientific">Rhodococcus antarcticus</name>
    <dbReference type="NCBI Taxonomy" id="2987751"/>
    <lineage>
        <taxon>Bacteria</taxon>
        <taxon>Bacillati</taxon>
        <taxon>Actinomycetota</taxon>
        <taxon>Actinomycetes</taxon>
        <taxon>Mycobacteriales</taxon>
        <taxon>Nocardiaceae</taxon>
        <taxon>Rhodococcus</taxon>
    </lineage>
</organism>
<accession>A0ABY6NYK0</accession>
<gene>
    <name evidence="2" type="ORF">RHODO2019_14585</name>
</gene>
<dbReference type="Pfam" id="PF08044">
    <property type="entry name" value="DUF1707"/>
    <property type="match status" value="1"/>
</dbReference>
<reference evidence="2" key="1">
    <citation type="submission" date="2022-10" db="EMBL/GenBank/DDBJ databases">
        <title>Rhodococcus sp.75.</title>
        <authorList>
            <person name="Sun M."/>
        </authorList>
    </citation>
    <scope>NUCLEOTIDE SEQUENCE</scope>
    <source>
        <strain evidence="2">75</strain>
    </source>
</reference>
<dbReference type="PANTHER" id="PTHR40763:SF5">
    <property type="entry name" value="MEMBRANE PROTEIN"/>
    <property type="match status" value="1"/>
</dbReference>
<dbReference type="EMBL" id="CP110615">
    <property type="protein sequence ID" value="UZJ24363.1"/>
    <property type="molecule type" value="Genomic_DNA"/>
</dbReference>
<proteinExistence type="predicted"/>
<evidence type="ECO:0000313" key="2">
    <source>
        <dbReference type="EMBL" id="UZJ24363.1"/>
    </source>
</evidence>
<name>A0ABY6NYK0_9NOCA</name>